<dbReference type="PANTHER" id="PTHR43833:SF9">
    <property type="entry name" value="POTASSIUM CHANNEL PROTEIN YUGO-RELATED"/>
    <property type="match status" value="1"/>
</dbReference>
<protein>
    <submittedName>
        <fullName evidence="2">Voltage-gated potassium channel Kch</fullName>
    </submittedName>
</protein>
<dbReference type="RefSeq" id="WP_175533697.1">
    <property type="nucleotide sequence ID" value="NZ_FOSQ01000001.1"/>
</dbReference>
<feature type="domain" description="RCK N-terminal" evidence="1">
    <location>
        <begin position="3"/>
        <end position="120"/>
    </location>
</feature>
<dbReference type="PROSITE" id="PS51201">
    <property type="entry name" value="RCK_N"/>
    <property type="match status" value="1"/>
</dbReference>
<evidence type="ECO:0000259" key="1">
    <source>
        <dbReference type="PROSITE" id="PS51201"/>
    </source>
</evidence>
<dbReference type="Proteomes" id="UP000199473">
    <property type="component" value="Unassembled WGS sequence"/>
</dbReference>
<name>A0A1I3XUJ1_9PROT</name>
<dbReference type="GO" id="GO:0006813">
    <property type="term" value="P:potassium ion transport"/>
    <property type="evidence" value="ECO:0007669"/>
    <property type="project" value="InterPro"/>
</dbReference>
<dbReference type="PANTHER" id="PTHR43833">
    <property type="entry name" value="POTASSIUM CHANNEL PROTEIN 2-RELATED-RELATED"/>
    <property type="match status" value="1"/>
</dbReference>
<evidence type="ECO:0000313" key="3">
    <source>
        <dbReference type="Proteomes" id="UP000199473"/>
    </source>
</evidence>
<proteinExistence type="predicted"/>
<keyword evidence="2" id="KW-0407">Ion channel</keyword>
<dbReference type="EMBL" id="FOSQ01000001">
    <property type="protein sequence ID" value="SFK23327.1"/>
    <property type="molecule type" value="Genomic_DNA"/>
</dbReference>
<dbReference type="SUPFAM" id="SSF51735">
    <property type="entry name" value="NAD(P)-binding Rossmann-fold domains"/>
    <property type="match status" value="1"/>
</dbReference>
<dbReference type="InterPro" id="IPR003148">
    <property type="entry name" value="RCK_N"/>
</dbReference>
<dbReference type="Gene3D" id="3.40.50.720">
    <property type="entry name" value="NAD(P)-binding Rossmann-like Domain"/>
    <property type="match status" value="1"/>
</dbReference>
<organism evidence="2 3">
    <name type="scientific">Falsiroseomonas stagni DSM 19981</name>
    <dbReference type="NCBI Taxonomy" id="1123062"/>
    <lineage>
        <taxon>Bacteria</taxon>
        <taxon>Pseudomonadati</taxon>
        <taxon>Pseudomonadota</taxon>
        <taxon>Alphaproteobacteria</taxon>
        <taxon>Acetobacterales</taxon>
        <taxon>Roseomonadaceae</taxon>
        <taxon>Falsiroseomonas</taxon>
    </lineage>
</organism>
<accession>A0A1I3XUJ1</accession>
<evidence type="ECO:0000313" key="2">
    <source>
        <dbReference type="EMBL" id="SFK23327.1"/>
    </source>
</evidence>
<dbReference type="InterPro" id="IPR036291">
    <property type="entry name" value="NAD(P)-bd_dom_sf"/>
</dbReference>
<sequence>MPEQHAIVVGSGRVGSLVIAALRRHHLPLIVVEEDRAGAERLVAQGIPAIWGDATREEVFHAAAPERARLVIVALPDAPQAREVLRLARAARPGIQAVVRTHTDEEATWLEQEIAGTGLVLMGERETALGMADYAMQALGVAASTAQATVDVLRRRAMEDIAGG</sequence>
<keyword evidence="3" id="KW-1185">Reference proteome</keyword>
<dbReference type="AlphaFoldDB" id="A0A1I3XUJ1"/>
<dbReference type="Pfam" id="PF02254">
    <property type="entry name" value="TrkA_N"/>
    <property type="match status" value="1"/>
</dbReference>
<dbReference type="STRING" id="1123062.SAMN02745775_101677"/>
<keyword evidence="2" id="KW-0813">Transport</keyword>
<dbReference type="InterPro" id="IPR050721">
    <property type="entry name" value="Trk_Ktr_HKT_K-transport"/>
</dbReference>
<dbReference type="GO" id="GO:0034220">
    <property type="term" value="P:monoatomic ion transmembrane transport"/>
    <property type="evidence" value="ECO:0007669"/>
    <property type="project" value="UniProtKB-KW"/>
</dbReference>
<gene>
    <name evidence="2" type="ORF">SAMN02745775_101677</name>
</gene>
<reference evidence="2 3" key="1">
    <citation type="submission" date="2016-10" db="EMBL/GenBank/DDBJ databases">
        <authorList>
            <person name="de Groot N.N."/>
        </authorList>
    </citation>
    <scope>NUCLEOTIDE SEQUENCE [LARGE SCALE GENOMIC DNA]</scope>
    <source>
        <strain evidence="2 3">DSM 19981</strain>
    </source>
</reference>
<keyword evidence="2" id="KW-0406">Ion transport</keyword>